<dbReference type="KEGG" id="snan:I6N98_12120"/>
<gene>
    <name evidence="1" type="ORF">I6N98_12120</name>
</gene>
<sequence length="122" mass="14162">MYPIKEQLKAVHGTVRRRFVQTDDRGERWDMPPPGYDGEQVLRDDCDGFCLACRTLLRQRGIPSRLVYCEINGGGHLVVEVEGWILDLRQVSVVPNSFLTDYHWRRISGYQPGDPWREIVGF</sequence>
<accession>A0A7T4QYJ1</accession>
<dbReference type="EMBL" id="CP066167">
    <property type="protein sequence ID" value="QQD17111.1"/>
    <property type="molecule type" value="Genomic_DNA"/>
</dbReference>
<evidence type="ECO:0000313" key="2">
    <source>
        <dbReference type="Proteomes" id="UP000596063"/>
    </source>
</evidence>
<dbReference type="Proteomes" id="UP000596063">
    <property type="component" value="Chromosome"/>
</dbReference>
<dbReference type="AlphaFoldDB" id="A0A7T4QYJ1"/>
<evidence type="ECO:0008006" key="3">
    <source>
        <dbReference type="Google" id="ProtNLM"/>
    </source>
</evidence>
<reference evidence="1 2" key="1">
    <citation type="submission" date="2020-12" db="EMBL/GenBank/DDBJ databases">
        <authorList>
            <person name="Shan Y."/>
        </authorList>
    </citation>
    <scope>NUCLEOTIDE SEQUENCE [LARGE SCALE GENOMIC DNA]</scope>
    <source>
        <strain evidence="2">csc3.9</strain>
    </source>
</reference>
<dbReference type="Gene3D" id="3.10.620.30">
    <property type="match status" value="1"/>
</dbReference>
<keyword evidence="2" id="KW-1185">Reference proteome</keyword>
<protein>
    <recommendedName>
        <fullName evidence="3">Transglutaminase superfamily protein</fullName>
    </recommendedName>
</protein>
<dbReference type="RefSeq" id="WP_198568613.1">
    <property type="nucleotide sequence ID" value="NZ_CP066167.1"/>
</dbReference>
<organism evidence="1 2">
    <name type="scientific">Spongiibacter nanhainus</name>
    <dbReference type="NCBI Taxonomy" id="2794344"/>
    <lineage>
        <taxon>Bacteria</taxon>
        <taxon>Pseudomonadati</taxon>
        <taxon>Pseudomonadota</taxon>
        <taxon>Gammaproteobacteria</taxon>
        <taxon>Cellvibrionales</taxon>
        <taxon>Spongiibacteraceae</taxon>
        <taxon>Spongiibacter</taxon>
    </lineage>
</organism>
<name>A0A7T4QYJ1_9GAMM</name>
<evidence type="ECO:0000313" key="1">
    <source>
        <dbReference type="EMBL" id="QQD17111.1"/>
    </source>
</evidence>
<proteinExistence type="predicted"/>